<proteinExistence type="predicted"/>
<gene>
    <name evidence="1" type="ORF">JOD17_002025</name>
</gene>
<organism evidence="1 2">
    <name type="scientific">Geomicrobium sediminis</name>
    <dbReference type="NCBI Taxonomy" id="1347788"/>
    <lineage>
        <taxon>Bacteria</taxon>
        <taxon>Bacillati</taxon>
        <taxon>Bacillota</taxon>
        <taxon>Bacilli</taxon>
        <taxon>Bacillales</taxon>
        <taxon>Geomicrobium</taxon>
    </lineage>
</organism>
<sequence length="156" mass="18531">MEFTMKEVELEEVASYSWEDVEDRINYLSSIIEENESTYTFQTKELDDTITEVTLILDHLDDPANYYNRSIQLFIDTEDDERVEIVDLKSTSEGEANVRWLEHDMYMTYDEEWTVIHARGEWQGAYLIDDQELSFTELDHWKVLINPETMAVRLGE</sequence>
<protein>
    <recommendedName>
        <fullName evidence="3">DUF5348 domain-containing protein</fullName>
    </recommendedName>
</protein>
<keyword evidence="2" id="KW-1185">Reference proteome</keyword>
<name>A0ABS2PD93_9BACL</name>
<accession>A0ABS2PD93</accession>
<reference evidence="1 2" key="1">
    <citation type="submission" date="2021-01" db="EMBL/GenBank/DDBJ databases">
        <title>Genomic Encyclopedia of Type Strains, Phase IV (KMG-IV): sequencing the most valuable type-strain genomes for metagenomic binning, comparative biology and taxonomic classification.</title>
        <authorList>
            <person name="Goeker M."/>
        </authorList>
    </citation>
    <scope>NUCLEOTIDE SEQUENCE [LARGE SCALE GENOMIC DNA]</scope>
    <source>
        <strain evidence="1 2">DSM 25540</strain>
    </source>
</reference>
<evidence type="ECO:0000313" key="2">
    <source>
        <dbReference type="Proteomes" id="UP000741863"/>
    </source>
</evidence>
<dbReference type="Proteomes" id="UP000741863">
    <property type="component" value="Unassembled WGS sequence"/>
</dbReference>
<evidence type="ECO:0008006" key="3">
    <source>
        <dbReference type="Google" id="ProtNLM"/>
    </source>
</evidence>
<comment type="caution">
    <text evidence="1">The sequence shown here is derived from an EMBL/GenBank/DDBJ whole genome shotgun (WGS) entry which is preliminary data.</text>
</comment>
<dbReference type="EMBL" id="JAFBEC010000005">
    <property type="protein sequence ID" value="MBM7632931.1"/>
    <property type="molecule type" value="Genomic_DNA"/>
</dbReference>
<dbReference type="RefSeq" id="WP_204697410.1">
    <property type="nucleotide sequence ID" value="NZ_JAFBEC010000005.1"/>
</dbReference>
<evidence type="ECO:0000313" key="1">
    <source>
        <dbReference type="EMBL" id="MBM7632931.1"/>
    </source>
</evidence>